<dbReference type="OMA" id="KIRRFMT"/>
<dbReference type="EMBL" id="GL876967">
    <property type="protein sequence ID" value="KLU84271.1"/>
    <property type="molecule type" value="Genomic_DNA"/>
</dbReference>
<organism evidence="4 5">
    <name type="scientific">Magnaporthiopsis poae (strain ATCC 64411 / 73-15)</name>
    <name type="common">Kentucky bluegrass fungus</name>
    <name type="synonym">Magnaporthe poae</name>
    <dbReference type="NCBI Taxonomy" id="644358"/>
    <lineage>
        <taxon>Eukaryota</taxon>
        <taxon>Fungi</taxon>
        <taxon>Dikarya</taxon>
        <taxon>Ascomycota</taxon>
        <taxon>Pezizomycotina</taxon>
        <taxon>Sordariomycetes</taxon>
        <taxon>Sordariomycetidae</taxon>
        <taxon>Magnaporthales</taxon>
        <taxon>Magnaporthaceae</taxon>
        <taxon>Magnaporthiopsis</taxon>
    </lineage>
</organism>
<protein>
    <recommendedName>
        <fullName evidence="2">LysM domain-containing protein</fullName>
    </recommendedName>
</protein>
<keyword evidence="5" id="KW-1185">Reference proteome</keyword>
<evidence type="ECO:0000313" key="3">
    <source>
        <dbReference type="EMBL" id="KLU84271.1"/>
    </source>
</evidence>
<dbReference type="Pfam" id="PF01476">
    <property type="entry name" value="LysM"/>
    <property type="match status" value="1"/>
</dbReference>
<dbReference type="InterPro" id="IPR018392">
    <property type="entry name" value="LysM"/>
</dbReference>
<accession>A0A0C4DTP4</accession>
<reference evidence="4" key="5">
    <citation type="submission" date="2015-06" db="UniProtKB">
        <authorList>
            <consortium name="EnsemblFungi"/>
        </authorList>
    </citation>
    <scope>IDENTIFICATION</scope>
    <source>
        <strain evidence="4">ATCC 64411</strain>
    </source>
</reference>
<evidence type="ECO:0000313" key="5">
    <source>
        <dbReference type="Proteomes" id="UP000011715"/>
    </source>
</evidence>
<proteinExistence type="predicted"/>
<dbReference type="AlphaFoldDB" id="A0A0C4DTP4"/>
<dbReference type="OrthoDB" id="2107166at2759"/>
<feature type="domain" description="LysM" evidence="2">
    <location>
        <begin position="162"/>
        <end position="195"/>
    </location>
</feature>
<name>A0A0C4DTP4_MAGP6</name>
<dbReference type="Proteomes" id="UP000011715">
    <property type="component" value="Unassembled WGS sequence"/>
</dbReference>
<dbReference type="EMBL" id="ADBL01000794">
    <property type="status" value="NOT_ANNOTATED_CDS"/>
    <property type="molecule type" value="Genomic_DNA"/>
</dbReference>
<feature type="region of interest" description="Disordered" evidence="1">
    <location>
        <begin position="88"/>
        <end position="150"/>
    </location>
</feature>
<reference evidence="4" key="4">
    <citation type="journal article" date="2015" name="G3 (Bethesda)">
        <title>Genome sequences of three phytopathogenic species of the Magnaporthaceae family of fungi.</title>
        <authorList>
            <person name="Okagaki L.H."/>
            <person name="Nunes C.C."/>
            <person name="Sailsbery J."/>
            <person name="Clay B."/>
            <person name="Brown D."/>
            <person name="John T."/>
            <person name="Oh Y."/>
            <person name="Young N."/>
            <person name="Fitzgerald M."/>
            <person name="Haas B.J."/>
            <person name="Zeng Q."/>
            <person name="Young S."/>
            <person name="Adiconis X."/>
            <person name="Fan L."/>
            <person name="Levin J.Z."/>
            <person name="Mitchell T.K."/>
            <person name="Okubara P.A."/>
            <person name="Farman M.L."/>
            <person name="Kohn L.M."/>
            <person name="Birren B."/>
            <person name="Ma L.-J."/>
            <person name="Dean R.A."/>
        </authorList>
    </citation>
    <scope>NUCLEOTIDE SEQUENCE</scope>
    <source>
        <strain evidence="4">ATCC 64411 / 73-15</strain>
    </source>
</reference>
<reference evidence="3" key="1">
    <citation type="submission" date="2010-05" db="EMBL/GenBank/DDBJ databases">
        <title>The Genome Sequence of Magnaporthe poae strain ATCC 64411.</title>
        <authorList>
            <consortium name="The Broad Institute Genome Sequencing Platform"/>
            <consortium name="Broad Institute Genome Sequencing Center for Infectious Disease"/>
            <person name="Ma L.-J."/>
            <person name="Dead R."/>
            <person name="Young S."/>
            <person name="Zeng Q."/>
            <person name="Koehrsen M."/>
            <person name="Alvarado L."/>
            <person name="Berlin A."/>
            <person name="Chapman S.B."/>
            <person name="Chen Z."/>
            <person name="Freedman E."/>
            <person name="Gellesch M."/>
            <person name="Goldberg J."/>
            <person name="Griggs A."/>
            <person name="Gujja S."/>
            <person name="Heilman E.R."/>
            <person name="Heiman D."/>
            <person name="Hepburn T."/>
            <person name="Howarth C."/>
            <person name="Jen D."/>
            <person name="Larson L."/>
            <person name="Mehta T."/>
            <person name="Neiman D."/>
            <person name="Pearson M."/>
            <person name="Roberts A."/>
            <person name="Saif S."/>
            <person name="Shea T."/>
            <person name="Shenoy N."/>
            <person name="Sisk P."/>
            <person name="Stolte C."/>
            <person name="Sykes S."/>
            <person name="Walk T."/>
            <person name="White J."/>
            <person name="Yandava C."/>
            <person name="Haas B."/>
            <person name="Nusbaum C."/>
            <person name="Birren B."/>
        </authorList>
    </citation>
    <scope>NUCLEOTIDE SEQUENCE</scope>
    <source>
        <strain evidence="3">ATCC 64411</strain>
    </source>
</reference>
<dbReference type="VEuPathDB" id="FungiDB:MAPG_03315"/>
<evidence type="ECO:0000313" key="4">
    <source>
        <dbReference type="EnsemblFungi" id="MAPG_03315T0"/>
    </source>
</evidence>
<dbReference type="eggNOG" id="ENOG502S8FZ">
    <property type="taxonomic scope" value="Eukaryota"/>
</dbReference>
<evidence type="ECO:0000256" key="1">
    <source>
        <dbReference type="SAM" id="MobiDB-lite"/>
    </source>
</evidence>
<reference evidence="5" key="2">
    <citation type="submission" date="2010-05" db="EMBL/GenBank/DDBJ databases">
        <title>The genome sequence of Magnaporthe poae strain ATCC 64411.</title>
        <authorList>
            <person name="Ma L.-J."/>
            <person name="Dead R."/>
            <person name="Young S."/>
            <person name="Zeng Q."/>
            <person name="Koehrsen M."/>
            <person name="Alvarado L."/>
            <person name="Berlin A."/>
            <person name="Chapman S.B."/>
            <person name="Chen Z."/>
            <person name="Freedman E."/>
            <person name="Gellesch M."/>
            <person name="Goldberg J."/>
            <person name="Griggs A."/>
            <person name="Gujja S."/>
            <person name="Heilman E.R."/>
            <person name="Heiman D."/>
            <person name="Hepburn T."/>
            <person name="Howarth C."/>
            <person name="Jen D."/>
            <person name="Larson L."/>
            <person name="Mehta T."/>
            <person name="Neiman D."/>
            <person name="Pearson M."/>
            <person name="Roberts A."/>
            <person name="Saif S."/>
            <person name="Shea T."/>
            <person name="Shenoy N."/>
            <person name="Sisk P."/>
            <person name="Stolte C."/>
            <person name="Sykes S."/>
            <person name="Walk T."/>
            <person name="White J."/>
            <person name="Yandava C."/>
            <person name="Haas B."/>
            <person name="Nusbaum C."/>
            <person name="Birren B."/>
        </authorList>
    </citation>
    <scope>NUCLEOTIDE SEQUENCE [LARGE SCALE GENOMIC DNA]</scope>
    <source>
        <strain evidence="5">ATCC 64411 / 73-15</strain>
    </source>
</reference>
<reference evidence="3" key="3">
    <citation type="submission" date="2011-03" db="EMBL/GenBank/DDBJ databases">
        <title>Annotation of Magnaporthe poae ATCC 64411.</title>
        <authorList>
            <person name="Ma L.-J."/>
            <person name="Dead R."/>
            <person name="Young S.K."/>
            <person name="Zeng Q."/>
            <person name="Gargeya S."/>
            <person name="Fitzgerald M."/>
            <person name="Haas B."/>
            <person name="Abouelleil A."/>
            <person name="Alvarado L."/>
            <person name="Arachchi H.M."/>
            <person name="Berlin A."/>
            <person name="Brown A."/>
            <person name="Chapman S.B."/>
            <person name="Chen Z."/>
            <person name="Dunbar C."/>
            <person name="Freedman E."/>
            <person name="Gearin G."/>
            <person name="Gellesch M."/>
            <person name="Goldberg J."/>
            <person name="Griggs A."/>
            <person name="Gujja S."/>
            <person name="Heiman D."/>
            <person name="Howarth C."/>
            <person name="Larson L."/>
            <person name="Lui A."/>
            <person name="MacDonald P.J.P."/>
            <person name="Mehta T."/>
            <person name="Montmayeur A."/>
            <person name="Murphy C."/>
            <person name="Neiman D."/>
            <person name="Pearson M."/>
            <person name="Priest M."/>
            <person name="Roberts A."/>
            <person name="Saif S."/>
            <person name="Shea T."/>
            <person name="Shenoy N."/>
            <person name="Sisk P."/>
            <person name="Stolte C."/>
            <person name="Sykes S."/>
            <person name="Yandava C."/>
            <person name="Wortman J."/>
            <person name="Nusbaum C."/>
            <person name="Birren B."/>
        </authorList>
    </citation>
    <scope>NUCLEOTIDE SEQUENCE</scope>
    <source>
        <strain evidence="3">ATCC 64411</strain>
    </source>
</reference>
<feature type="region of interest" description="Disordered" evidence="1">
    <location>
        <begin position="19"/>
        <end position="45"/>
    </location>
</feature>
<evidence type="ECO:0000259" key="2">
    <source>
        <dbReference type="Pfam" id="PF01476"/>
    </source>
</evidence>
<gene>
    <name evidence="3" type="ORF">MAPG_03315</name>
</gene>
<sequence length="208" mass="22917">MEESCCTCATLLSDSRRRYAPAPADDSDGSGSLNEKQLSEKEKGGEVVPDRRLECCARVICRHCLDKNVRFATYCPYCQISTEGHDLSIPSAGLRNPPSYDGSAAAPGAEKKESQQEQQCRPLTPPPPYTAATTEKQQQPDEPPPPLQQNEDVLHFLDHAHDTIPSLSLRYNIPAAALRAANRLGSDHLLLGRRVIHHHSSNPYPPTR</sequence>
<dbReference type="EnsemblFungi" id="MAPG_03315T0">
    <property type="protein sequence ID" value="MAPG_03315T0"/>
    <property type="gene ID" value="MAPG_03315"/>
</dbReference>